<dbReference type="Gramene" id="OE9A020040T1">
    <property type="protein sequence ID" value="OE9A020040C1"/>
    <property type="gene ID" value="OE9A020040"/>
</dbReference>
<protein>
    <submittedName>
        <fullName evidence="2">Uncharacterized protein</fullName>
    </submittedName>
</protein>
<keyword evidence="3" id="KW-1185">Reference proteome</keyword>
<name>A0A8S0PCT3_OLEEU</name>
<gene>
    <name evidence="2" type="ORF">OLEA9_A020040</name>
</gene>
<accession>A0A8S0PCT3</accession>
<organism evidence="2 3">
    <name type="scientific">Olea europaea subsp. europaea</name>
    <dbReference type="NCBI Taxonomy" id="158383"/>
    <lineage>
        <taxon>Eukaryota</taxon>
        <taxon>Viridiplantae</taxon>
        <taxon>Streptophyta</taxon>
        <taxon>Embryophyta</taxon>
        <taxon>Tracheophyta</taxon>
        <taxon>Spermatophyta</taxon>
        <taxon>Magnoliopsida</taxon>
        <taxon>eudicotyledons</taxon>
        <taxon>Gunneridae</taxon>
        <taxon>Pentapetalae</taxon>
        <taxon>asterids</taxon>
        <taxon>lamiids</taxon>
        <taxon>Lamiales</taxon>
        <taxon>Oleaceae</taxon>
        <taxon>Oleeae</taxon>
        <taxon>Olea</taxon>
    </lineage>
</organism>
<dbReference type="Proteomes" id="UP000594638">
    <property type="component" value="Unassembled WGS sequence"/>
</dbReference>
<reference evidence="2 3" key="1">
    <citation type="submission" date="2019-12" db="EMBL/GenBank/DDBJ databases">
        <authorList>
            <person name="Alioto T."/>
            <person name="Alioto T."/>
            <person name="Gomez Garrido J."/>
        </authorList>
    </citation>
    <scope>NUCLEOTIDE SEQUENCE [LARGE SCALE GENOMIC DNA]</scope>
</reference>
<dbReference type="EMBL" id="CACTIH010000026">
    <property type="protein sequence ID" value="CAA2935382.1"/>
    <property type="molecule type" value="Genomic_DNA"/>
</dbReference>
<evidence type="ECO:0000313" key="3">
    <source>
        <dbReference type="Proteomes" id="UP000594638"/>
    </source>
</evidence>
<evidence type="ECO:0000256" key="1">
    <source>
        <dbReference type="SAM" id="MobiDB-lite"/>
    </source>
</evidence>
<proteinExistence type="predicted"/>
<dbReference type="AlphaFoldDB" id="A0A8S0PCT3"/>
<evidence type="ECO:0000313" key="2">
    <source>
        <dbReference type="EMBL" id="CAA2935382.1"/>
    </source>
</evidence>
<sequence length="108" mass="12180">MQMERPLEGNDENALDGTENSSNEDPIFTDSGNELDSKEDDNLYERNVTDEIEVGLNVGELNDVNEHDVEVDAEIDDLEYTSSEELVSVVHLMMMLGINFHSFGQRLT</sequence>
<feature type="compositionally biased region" description="Polar residues" evidence="1">
    <location>
        <begin position="18"/>
        <end position="34"/>
    </location>
</feature>
<feature type="region of interest" description="Disordered" evidence="1">
    <location>
        <begin position="1"/>
        <end position="42"/>
    </location>
</feature>
<comment type="caution">
    <text evidence="2">The sequence shown here is derived from an EMBL/GenBank/DDBJ whole genome shotgun (WGS) entry which is preliminary data.</text>
</comment>